<dbReference type="GO" id="GO:0009001">
    <property type="term" value="F:serine O-acetyltransferase activity"/>
    <property type="evidence" value="ECO:0007669"/>
    <property type="project" value="InterPro"/>
</dbReference>
<dbReference type="InterPro" id="IPR011004">
    <property type="entry name" value="Trimer_LpxA-like_sf"/>
</dbReference>
<dbReference type="InterPro" id="IPR005881">
    <property type="entry name" value="Ser_O-AcTrfase"/>
</dbReference>
<protein>
    <submittedName>
        <fullName evidence="1">Serine acetyltransferase</fullName>
    </submittedName>
</protein>
<evidence type="ECO:0000313" key="1">
    <source>
        <dbReference type="EMBL" id="QFC18001.1"/>
    </source>
</evidence>
<keyword evidence="1" id="KW-0808">Transferase</keyword>
<name>A0A5P4SA68_VIBPH</name>
<accession>A0A5P4SA68</accession>
<organism evidence="1">
    <name type="scientific">Vibrio parahaemolyticus</name>
    <dbReference type="NCBI Taxonomy" id="670"/>
    <lineage>
        <taxon>Bacteria</taxon>
        <taxon>Pseudomonadati</taxon>
        <taxon>Pseudomonadota</taxon>
        <taxon>Gammaproteobacteria</taxon>
        <taxon>Vibrionales</taxon>
        <taxon>Vibrionaceae</taxon>
        <taxon>Vibrio</taxon>
    </lineage>
</organism>
<dbReference type="Gene3D" id="2.160.10.10">
    <property type="entry name" value="Hexapeptide repeat proteins"/>
    <property type="match status" value="1"/>
</dbReference>
<dbReference type="RefSeq" id="WP_025792531.1">
    <property type="nucleotide sequence ID" value="NZ_CANUIC010000002.1"/>
</dbReference>
<gene>
    <name evidence="1" type="primary">cysE</name>
</gene>
<proteinExistence type="predicted"/>
<dbReference type="GO" id="GO:0006535">
    <property type="term" value="P:cysteine biosynthetic process from serine"/>
    <property type="evidence" value="ECO:0007669"/>
    <property type="project" value="InterPro"/>
</dbReference>
<dbReference type="GO" id="GO:0005737">
    <property type="term" value="C:cytoplasm"/>
    <property type="evidence" value="ECO:0007669"/>
    <property type="project" value="InterPro"/>
</dbReference>
<dbReference type="SUPFAM" id="SSF51161">
    <property type="entry name" value="Trimeric LpxA-like enzymes"/>
    <property type="match status" value="1"/>
</dbReference>
<dbReference type="EMBL" id="MK463650">
    <property type="protein sequence ID" value="QFC18001.1"/>
    <property type="molecule type" value="Genomic_DNA"/>
</dbReference>
<sequence length="157" mass="18002">MLRKIRSDWEFNSFSSFITLLIYRLEHFIFLKFKWSIRFFRFFFTLIKRLFGLQSQISYKAVIGERVRLPHKAFGVVISSKARIGNDVTIFHNVTIGVNESKINNEITIGDRCYLSTGAKVISCNLGEDVSVTPNAVVYFDCGPSCIVTMQGIKEND</sequence>
<dbReference type="AlphaFoldDB" id="A0A5P4SA68"/>
<dbReference type="PIRSF" id="PIRSF000441">
    <property type="entry name" value="CysE"/>
    <property type="match status" value="1"/>
</dbReference>
<reference evidence="1" key="1">
    <citation type="journal article" date="2019" name="Int. J. Food Microbiol.">
        <title>Developing a novel molecular serotyping system based on capsular polysaccharide synthesis gene clusters of Vibrio parahaemolyticus.</title>
        <authorList>
            <person name="Pang Y."/>
            <person name="Guo X."/>
            <person name="Tian X."/>
            <person name="Liu F."/>
            <person name="Wang L."/>
            <person name="Wu J."/>
            <person name="Zhang S."/>
            <person name="Li S."/>
            <person name="Liu B."/>
        </authorList>
    </citation>
    <scope>NUCLEOTIDE SEQUENCE</scope>
    <source>
        <strain evidence="1">G2943</strain>
    </source>
</reference>
<dbReference type="PANTHER" id="PTHR42811">
    <property type="entry name" value="SERINE ACETYLTRANSFERASE"/>
    <property type="match status" value="1"/>
</dbReference>